<dbReference type="SMART" id="SM00342">
    <property type="entry name" value="HTH_ARAC"/>
    <property type="match status" value="1"/>
</dbReference>
<keyword evidence="3" id="KW-0804">Transcription</keyword>
<dbReference type="PANTHER" id="PTHR43280:SF28">
    <property type="entry name" value="HTH-TYPE TRANSCRIPTIONAL ACTIVATOR RHAS"/>
    <property type="match status" value="1"/>
</dbReference>
<dbReference type="Gene3D" id="2.60.120.10">
    <property type="entry name" value="Jelly Rolls"/>
    <property type="match status" value="1"/>
</dbReference>
<evidence type="ECO:0000256" key="2">
    <source>
        <dbReference type="ARBA" id="ARBA00023125"/>
    </source>
</evidence>
<accession>A0A9D2PS76</accession>
<dbReference type="SUPFAM" id="SSF46689">
    <property type="entry name" value="Homeodomain-like"/>
    <property type="match status" value="2"/>
</dbReference>
<dbReference type="Pfam" id="PF12833">
    <property type="entry name" value="HTH_18"/>
    <property type="match status" value="1"/>
</dbReference>
<dbReference type="InterPro" id="IPR018062">
    <property type="entry name" value="HTH_AraC-typ_CS"/>
</dbReference>
<dbReference type="Pfam" id="PF02311">
    <property type="entry name" value="AraC_binding"/>
    <property type="match status" value="1"/>
</dbReference>
<dbReference type="AlphaFoldDB" id="A0A9D2PS76"/>
<protein>
    <submittedName>
        <fullName evidence="5">AraC family transcriptional regulator</fullName>
    </submittedName>
</protein>
<keyword evidence="2" id="KW-0238">DNA-binding</keyword>
<evidence type="ECO:0000313" key="6">
    <source>
        <dbReference type="Proteomes" id="UP000823886"/>
    </source>
</evidence>
<evidence type="ECO:0000313" key="5">
    <source>
        <dbReference type="EMBL" id="HJC64761.1"/>
    </source>
</evidence>
<dbReference type="InterPro" id="IPR011051">
    <property type="entry name" value="RmlC_Cupin_sf"/>
</dbReference>
<name>A0A9D2PS76_9FIRM</name>
<sequence>MKDSKERYLNSVNLNSETEFPYLVLDVCNGRALPRNPGFQVMHWHEDLQFIYVLDGAIEVKTLEQSFYAEKGEGIFLNKSVVHRVRQIGSCHYNSFLFPAEFLGFYAGSPARRFVDSVTENDQISVYLFRRETDWCREILSVLKRLSELERNKTDFYVYEVLTALCSLWLILRKNIALPHEKPKSAVSIRMGKVLRFIEEHYPEDITLEDLADSANISKSECTRCFKTCLNTTPYKYLMEFRLLKAAQFLRDTEEPVGRIAAETGFHQISHFGKCFKEKTGCSPRQYREMERKK</sequence>
<dbReference type="GO" id="GO:0043565">
    <property type="term" value="F:sequence-specific DNA binding"/>
    <property type="evidence" value="ECO:0007669"/>
    <property type="project" value="InterPro"/>
</dbReference>
<reference evidence="5" key="2">
    <citation type="submission" date="2021-04" db="EMBL/GenBank/DDBJ databases">
        <authorList>
            <person name="Gilroy R."/>
        </authorList>
    </citation>
    <scope>NUCLEOTIDE SEQUENCE</scope>
    <source>
        <strain evidence="5">ChiBcec2-3848</strain>
    </source>
</reference>
<dbReference type="InterPro" id="IPR018060">
    <property type="entry name" value="HTH_AraC"/>
</dbReference>
<proteinExistence type="predicted"/>
<comment type="caution">
    <text evidence="5">The sequence shown here is derived from an EMBL/GenBank/DDBJ whole genome shotgun (WGS) entry which is preliminary data.</text>
</comment>
<dbReference type="EMBL" id="DWVZ01000200">
    <property type="protein sequence ID" value="HJC64761.1"/>
    <property type="molecule type" value="Genomic_DNA"/>
</dbReference>
<dbReference type="InterPro" id="IPR009057">
    <property type="entry name" value="Homeodomain-like_sf"/>
</dbReference>
<gene>
    <name evidence="5" type="ORF">H9753_14295</name>
</gene>
<dbReference type="InterPro" id="IPR003313">
    <property type="entry name" value="AraC-bd"/>
</dbReference>
<evidence type="ECO:0000259" key="4">
    <source>
        <dbReference type="PROSITE" id="PS01124"/>
    </source>
</evidence>
<keyword evidence="1" id="KW-0805">Transcription regulation</keyword>
<dbReference type="SUPFAM" id="SSF51182">
    <property type="entry name" value="RmlC-like cupins"/>
    <property type="match status" value="1"/>
</dbReference>
<dbReference type="PROSITE" id="PS00041">
    <property type="entry name" value="HTH_ARAC_FAMILY_1"/>
    <property type="match status" value="1"/>
</dbReference>
<dbReference type="InterPro" id="IPR014710">
    <property type="entry name" value="RmlC-like_jellyroll"/>
</dbReference>
<dbReference type="Proteomes" id="UP000823886">
    <property type="component" value="Unassembled WGS sequence"/>
</dbReference>
<evidence type="ECO:0000256" key="3">
    <source>
        <dbReference type="ARBA" id="ARBA00023163"/>
    </source>
</evidence>
<feature type="domain" description="HTH araC/xylS-type" evidence="4">
    <location>
        <begin position="192"/>
        <end position="290"/>
    </location>
</feature>
<dbReference type="PROSITE" id="PS01124">
    <property type="entry name" value="HTH_ARAC_FAMILY_2"/>
    <property type="match status" value="1"/>
</dbReference>
<reference evidence="5" key="1">
    <citation type="journal article" date="2021" name="PeerJ">
        <title>Extensive microbial diversity within the chicken gut microbiome revealed by metagenomics and culture.</title>
        <authorList>
            <person name="Gilroy R."/>
            <person name="Ravi A."/>
            <person name="Getino M."/>
            <person name="Pursley I."/>
            <person name="Horton D.L."/>
            <person name="Alikhan N.F."/>
            <person name="Baker D."/>
            <person name="Gharbi K."/>
            <person name="Hall N."/>
            <person name="Watson M."/>
            <person name="Adriaenssens E.M."/>
            <person name="Foster-Nyarko E."/>
            <person name="Jarju S."/>
            <person name="Secka A."/>
            <person name="Antonio M."/>
            <person name="Oren A."/>
            <person name="Chaudhuri R.R."/>
            <person name="La Ragione R."/>
            <person name="Hildebrand F."/>
            <person name="Pallen M.J."/>
        </authorList>
    </citation>
    <scope>NUCLEOTIDE SEQUENCE</scope>
    <source>
        <strain evidence="5">ChiBcec2-3848</strain>
    </source>
</reference>
<dbReference type="GO" id="GO:0003700">
    <property type="term" value="F:DNA-binding transcription factor activity"/>
    <property type="evidence" value="ECO:0007669"/>
    <property type="project" value="InterPro"/>
</dbReference>
<dbReference type="PANTHER" id="PTHR43280">
    <property type="entry name" value="ARAC-FAMILY TRANSCRIPTIONAL REGULATOR"/>
    <property type="match status" value="1"/>
</dbReference>
<organism evidence="5 6">
    <name type="scientific">Candidatus Blautia merdavium</name>
    <dbReference type="NCBI Taxonomy" id="2838494"/>
    <lineage>
        <taxon>Bacteria</taxon>
        <taxon>Bacillati</taxon>
        <taxon>Bacillota</taxon>
        <taxon>Clostridia</taxon>
        <taxon>Lachnospirales</taxon>
        <taxon>Lachnospiraceae</taxon>
        <taxon>Blautia</taxon>
    </lineage>
</organism>
<dbReference type="Gene3D" id="1.10.10.60">
    <property type="entry name" value="Homeodomain-like"/>
    <property type="match status" value="2"/>
</dbReference>
<evidence type="ECO:0000256" key="1">
    <source>
        <dbReference type="ARBA" id="ARBA00023015"/>
    </source>
</evidence>